<dbReference type="Proteomes" id="UP000432089">
    <property type="component" value="Unassembled WGS sequence"/>
</dbReference>
<accession>A0A7V7TUI1</accession>
<reference evidence="1 2" key="1">
    <citation type="submission" date="2019-09" db="EMBL/GenBank/DDBJ databases">
        <title>YIM 132180 draft genome.</title>
        <authorList>
            <person name="Zhang K."/>
        </authorList>
    </citation>
    <scope>NUCLEOTIDE SEQUENCE [LARGE SCALE GENOMIC DNA]</scope>
    <source>
        <strain evidence="1 2">YIM 132180</strain>
    </source>
</reference>
<comment type="caution">
    <text evidence="1">The sequence shown here is derived from an EMBL/GenBank/DDBJ whole genome shotgun (WGS) entry which is preliminary data.</text>
</comment>
<evidence type="ECO:0000313" key="2">
    <source>
        <dbReference type="Proteomes" id="UP000432089"/>
    </source>
</evidence>
<sequence>MIVNNSDKLATLFYVAHALPLVRSMSEEAAIMTELALSELILSLLGRKNTLKSHTGLVDYLNYSIEDVQTIAPAAATALRAAMRELREVPFDVDAEEERRTG</sequence>
<gene>
    <name evidence="1" type="ORF">F6X38_21125</name>
</gene>
<keyword evidence="2" id="KW-1185">Reference proteome</keyword>
<organism evidence="1 2">
    <name type="scientific">Plantimonas leprariae</name>
    <dbReference type="NCBI Taxonomy" id="2615207"/>
    <lineage>
        <taxon>Bacteria</taxon>
        <taxon>Pseudomonadati</taxon>
        <taxon>Pseudomonadota</taxon>
        <taxon>Alphaproteobacteria</taxon>
        <taxon>Hyphomicrobiales</taxon>
        <taxon>Aurantimonadaceae</taxon>
        <taxon>Plantimonas</taxon>
    </lineage>
</organism>
<dbReference type="RefSeq" id="WP_150973333.1">
    <property type="nucleotide sequence ID" value="NZ_VZDO01000023.1"/>
</dbReference>
<proteinExistence type="predicted"/>
<dbReference type="EMBL" id="VZDO01000023">
    <property type="protein sequence ID" value="KAB0676401.1"/>
    <property type="molecule type" value="Genomic_DNA"/>
</dbReference>
<name>A0A7V7TUI1_9HYPH</name>
<protein>
    <submittedName>
        <fullName evidence="1">Uncharacterized protein</fullName>
    </submittedName>
</protein>
<dbReference type="AlphaFoldDB" id="A0A7V7TUI1"/>
<evidence type="ECO:0000313" key="1">
    <source>
        <dbReference type="EMBL" id="KAB0676401.1"/>
    </source>
</evidence>